<dbReference type="PANTHER" id="PTHR43791">
    <property type="entry name" value="PERMEASE-RELATED"/>
    <property type="match status" value="1"/>
</dbReference>
<feature type="transmembrane region" description="Helical" evidence="7">
    <location>
        <begin position="77"/>
        <end position="99"/>
    </location>
</feature>
<keyword evidence="4 7" id="KW-1133">Transmembrane helix</keyword>
<gene>
    <name evidence="8" type="ORF">FPRO05_03132</name>
</gene>
<name>A0A365N0N3_GIBIN</name>
<evidence type="ECO:0008006" key="10">
    <source>
        <dbReference type="Google" id="ProtNLM"/>
    </source>
</evidence>
<feature type="transmembrane region" description="Helical" evidence="7">
    <location>
        <begin position="257"/>
        <end position="277"/>
    </location>
</feature>
<dbReference type="PANTHER" id="PTHR43791:SF38">
    <property type="entry name" value="MAJOR FACILITATOR SUPERFAMILY (MFS) PROFILE DOMAIN-CONTAINING PROTEIN"/>
    <property type="match status" value="1"/>
</dbReference>
<proteinExistence type="predicted"/>
<feature type="transmembrane region" description="Helical" evidence="7">
    <location>
        <begin position="415"/>
        <end position="436"/>
    </location>
</feature>
<feature type="transmembrane region" description="Helical" evidence="7">
    <location>
        <begin position="181"/>
        <end position="204"/>
    </location>
</feature>
<dbReference type="EMBL" id="PKMI01000028">
    <property type="protein sequence ID" value="RBA14340.1"/>
    <property type="molecule type" value="Genomic_DNA"/>
</dbReference>
<evidence type="ECO:0000256" key="6">
    <source>
        <dbReference type="ARBA" id="ARBA00023180"/>
    </source>
</evidence>
<dbReference type="InterPro" id="IPR036259">
    <property type="entry name" value="MFS_trans_sf"/>
</dbReference>
<dbReference type="Proteomes" id="UP000251714">
    <property type="component" value="Unassembled WGS sequence"/>
</dbReference>
<comment type="caution">
    <text evidence="8">The sequence shown here is derived from an EMBL/GenBank/DDBJ whole genome shotgun (WGS) entry which is preliminary data.</text>
</comment>
<evidence type="ECO:0000256" key="2">
    <source>
        <dbReference type="ARBA" id="ARBA00022448"/>
    </source>
</evidence>
<feature type="transmembrane region" description="Helical" evidence="7">
    <location>
        <begin position="322"/>
        <end position="341"/>
    </location>
</feature>
<dbReference type="GO" id="GO:0016020">
    <property type="term" value="C:membrane"/>
    <property type="evidence" value="ECO:0007669"/>
    <property type="project" value="UniProtKB-SubCell"/>
</dbReference>
<sequence>MSKSEVQITDTQHVEQVDRMVAEERALVERRLVRKIDMRLMPMLWLLMVFSYLDRSNLGAANVAGMNKTLNLSDQDYYHAIVTFQVAYVISGTPSNMIIVRLRPSLYIPAIMFLWGTCATFLGAVQSREQLWAVRFLLGVTEAGFARFIIFLSASILSGAFGGVLAGAISGHLDGARGIEGWRWLFIIEGVLTVAMALFAPFSLLDYPATSKGLTAEERLVAVERLTTEDITAATGSHENSLSHGRAFVSAVTNWRLYFLALPYMQLVGSSALAYFYPYLIQGLGYTSVKAQYMTTPLYIVALTIAIPTSVAADMFPLQRGFFVFTIMLLGAIFCALATGIRAYVPRYVFLCFINSAIWTGSPIALSYAASNLGPVDPETRAISLGIINGLSQLAQIYGSALFPRSEAPEYLTGFTTYTLLFATGSVIALSGSFLLRKYPYKADF</sequence>
<evidence type="ECO:0000256" key="3">
    <source>
        <dbReference type="ARBA" id="ARBA00022692"/>
    </source>
</evidence>
<keyword evidence="2" id="KW-0813">Transport</keyword>
<evidence type="ECO:0000256" key="7">
    <source>
        <dbReference type="SAM" id="Phobius"/>
    </source>
</evidence>
<dbReference type="GO" id="GO:0022857">
    <property type="term" value="F:transmembrane transporter activity"/>
    <property type="evidence" value="ECO:0007669"/>
    <property type="project" value="InterPro"/>
</dbReference>
<keyword evidence="6" id="KW-0325">Glycoprotein</keyword>
<dbReference type="Gene3D" id="1.20.1250.20">
    <property type="entry name" value="MFS general substrate transporter like domains"/>
    <property type="match status" value="3"/>
</dbReference>
<feature type="transmembrane region" description="Helical" evidence="7">
    <location>
        <begin position="298"/>
        <end position="316"/>
    </location>
</feature>
<protein>
    <recommendedName>
        <fullName evidence="10">Major facilitator superfamily (MFS) profile domain-containing protein</fullName>
    </recommendedName>
</protein>
<keyword evidence="3 7" id="KW-0812">Transmembrane</keyword>
<evidence type="ECO:0000256" key="5">
    <source>
        <dbReference type="ARBA" id="ARBA00023136"/>
    </source>
</evidence>
<dbReference type="SUPFAM" id="SSF103473">
    <property type="entry name" value="MFS general substrate transporter"/>
    <property type="match status" value="1"/>
</dbReference>
<feature type="transmembrane region" description="Helical" evidence="7">
    <location>
        <begin position="348"/>
        <end position="370"/>
    </location>
</feature>
<accession>A0A365N0N3</accession>
<reference evidence="8 9" key="1">
    <citation type="submission" date="2017-12" db="EMBL/GenBank/DDBJ databases">
        <title>Genome sequence of the mycotoxigenic crop pathogen Fusarium proliferatum, strain ITEM 2341 from Date Palm.</title>
        <authorList>
            <person name="Almiman B.F."/>
            <person name="Shittu T.A."/>
            <person name="Muthumeenakshi S."/>
            <person name="Baroncelli R."/>
            <person name="Sreenivasaprasada S."/>
        </authorList>
    </citation>
    <scope>NUCLEOTIDE SEQUENCE [LARGE SCALE GENOMIC DNA]</scope>
    <source>
        <strain evidence="8 9">ITEM 2341</strain>
    </source>
</reference>
<keyword evidence="5 7" id="KW-0472">Membrane</keyword>
<evidence type="ECO:0000313" key="8">
    <source>
        <dbReference type="EMBL" id="RBA14340.1"/>
    </source>
</evidence>
<organism evidence="8 9">
    <name type="scientific">Gibberella intermedia</name>
    <name type="common">Bulb rot disease fungus</name>
    <name type="synonym">Fusarium proliferatum</name>
    <dbReference type="NCBI Taxonomy" id="948311"/>
    <lineage>
        <taxon>Eukaryota</taxon>
        <taxon>Fungi</taxon>
        <taxon>Dikarya</taxon>
        <taxon>Ascomycota</taxon>
        <taxon>Pezizomycotina</taxon>
        <taxon>Sordariomycetes</taxon>
        <taxon>Hypocreomycetidae</taxon>
        <taxon>Hypocreales</taxon>
        <taxon>Nectriaceae</taxon>
        <taxon>Fusarium</taxon>
        <taxon>Fusarium fujikuroi species complex</taxon>
    </lineage>
</organism>
<dbReference type="AlphaFoldDB" id="A0A365N0N3"/>
<feature type="transmembrane region" description="Helical" evidence="7">
    <location>
        <begin position="145"/>
        <end position="169"/>
    </location>
</feature>
<evidence type="ECO:0000256" key="4">
    <source>
        <dbReference type="ARBA" id="ARBA00022989"/>
    </source>
</evidence>
<feature type="transmembrane region" description="Helical" evidence="7">
    <location>
        <begin position="106"/>
        <end position="125"/>
    </location>
</feature>
<evidence type="ECO:0000313" key="9">
    <source>
        <dbReference type="Proteomes" id="UP000251714"/>
    </source>
</evidence>
<dbReference type="InterPro" id="IPR011701">
    <property type="entry name" value="MFS"/>
</dbReference>
<comment type="subcellular location">
    <subcellularLocation>
        <location evidence="1">Membrane</location>
        <topology evidence="1">Multi-pass membrane protein</topology>
    </subcellularLocation>
</comment>
<evidence type="ECO:0000256" key="1">
    <source>
        <dbReference type="ARBA" id="ARBA00004141"/>
    </source>
</evidence>
<dbReference type="Pfam" id="PF07690">
    <property type="entry name" value="MFS_1"/>
    <property type="match status" value="1"/>
</dbReference>